<dbReference type="EMBL" id="CDMZ01002784">
    <property type="protein sequence ID" value="CEM43878.1"/>
    <property type="molecule type" value="Genomic_DNA"/>
</dbReference>
<evidence type="ECO:0008006" key="4">
    <source>
        <dbReference type="Google" id="ProtNLM"/>
    </source>
</evidence>
<feature type="signal peptide" evidence="2">
    <location>
        <begin position="1"/>
        <end position="20"/>
    </location>
</feature>
<evidence type="ECO:0000256" key="1">
    <source>
        <dbReference type="SAM" id="MobiDB-lite"/>
    </source>
</evidence>
<protein>
    <recommendedName>
        <fullName evidence="4">Secreted protein</fullName>
    </recommendedName>
</protein>
<sequence length="140" mass="14950">MNFAVSFFVALFCLVFLAEGQGDVVPNSISKLEIEFTNGALPPPFFKKTRITLENGVITKEANVPLKVANTAGDNIRHIPNSGAASSSKQKSLRGGPRYDMRVTGEDGEVVTGGADTFGQQALQHVASVMDQLFHAPTAQ</sequence>
<gene>
    <name evidence="3" type="ORF">Cvel_27867</name>
</gene>
<reference evidence="3" key="1">
    <citation type="submission" date="2014-11" db="EMBL/GenBank/DDBJ databases">
        <authorList>
            <person name="Otto D Thomas"/>
            <person name="Naeem Raeece"/>
        </authorList>
    </citation>
    <scope>NUCLEOTIDE SEQUENCE</scope>
</reference>
<dbReference type="AlphaFoldDB" id="A0A0G4HIA6"/>
<evidence type="ECO:0000313" key="3">
    <source>
        <dbReference type="EMBL" id="CEM43878.1"/>
    </source>
</evidence>
<evidence type="ECO:0000256" key="2">
    <source>
        <dbReference type="SAM" id="SignalP"/>
    </source>
</evidence>
<dbReference type="VEuPathDB" id="CryptoDB:Cvel_27867"/>
<feature type="region of interest" description="Disordered" evidence="1">
    <location>
        <begin position="77"/>
        <end position="104"/>
    </location>
</feature>
<keyword evidence="2" id="KW-0732">Signal</keyword>
<organism evidence="3">
    <name type="scientific">Chromera velia CCMP2878</name>
    <dbReference type="NCBI Taxonomy" id="1169474"/>
    <lineage>
        <taxon>Eukaryota</taxon>
        <taxon>Sar</taxon>
        <taxon>Alveolata</taxon>
        <taxon>Colpodellida</taxon>
        <taxon>Chromeraceae</taxon>
        <taxon>Chromera</taxon>
    </lineage>
</organism>
<proteinExistence type="predicted"/>
<feature type="chain" id="PRO_5005191615" description="Secreted protein" evidence="2">
    <location>
        <begin position="21"/>
        <end position="140"/>
    </location>
</feature>
<accession>A0A0G4HIA6</accession>
<name>A0A0G4HIA6_9ALVE</name>